<gene>
    <name evidence="1" type="ORF">SDC9_125938</name>
</gene>
<evidence type="ECO:0000313" key="1">
    <source>
        <dbReference type="EMBL" id="MPM78923.1"/>
    </source>
</evidence>
<dbReference type="AlphaFoldDB" id="A0A645CPS8"/>
<protein>
    <submittedName>
        <fullName evidence="1">Uncharacterized protein</fullName>
    </submittedName>
</protein>
<comment type="caution">
    <text evidence="1">The sequence shown here is derived from an EMBL/GenBank/DDBJ whole genome shotgun (WGS) entry which is preliminary data.</text>
</comment>
<dbReference type="EMBL" id="VSSQ01028993">
    <property type="protein sequence ID" value="MPM78923.1"/>
    <property type="molecule type" value="Genomic_DNA"/>
</dbReference>
<proteinExistence type="predicted"/>
<reference evidence="1" key="1">
    <citation type="submission" date="2019-08" db="EMBL/GenBank/DDBJ databases">
        <authorList>
            <person name="Kucharzyk K."/>
            <person name="Murdoch R.W."/>
            <person name="Higgins S."/>
            <person name="Loffler F."/>
        </authorList>
    </citation>
    <scope>NUCLEOTIDE SEQUENCE</scope>
</reference>
<accession>A0A645CPS8</accession>
<organism evidence="1">
    <name type="scientific">bioreactor metagenome</name>
    <dbReference type="NCBI Taxonomy" id="1076179"/>
    <lineage>
        <taxon>unclassified sequences</taxon>
        <taxon>metagenomes</taxon>
        <taxon>ecological metagenomes</taxon>
    </lineage>
</organism>
<name>A0A645CPS8_9ZZZZ</name>
<sequence>MFLADLHLCGVVLPAAAKRCHQRDARIELSRAHVHGEAALGDHLGFGVQHHDLVSQACLVALHREVVRAFGLGQ</sequence>